<proteinExistence type="predicted"/>
<name>A0A1Y1NIU4_PHOPY</name>
<dbReference type="InterPro" id="IPR052392">
    <property type="entry name" value="Kelch-BTB_domain-containing"/>
</dbReference>
<dbReference type="SUPFAM" id="SSF54695">
    <property type="entry name" value="POZ domain"/>
    <property type="match status" value="1"/>
</dbReference>
<dbReference type="EMBL" id="GEZM01003430">
    <property type="protein sequence ID" value="JAV96812.1"/>
    <property type="molecule type" value="Transcribed_RNA"/>
</dbReference>
<dbReference type="PANTHER" id="PTHR46375">
    <property type="entry name" value="KELCH REPEAT AND BTB DOMAIN-CONTAINING PROTEIN 13-RELATED"/>
    <property type="match status" value="1"/>
</dbReference>
<feature type="domain" description="BTB" evidence="1">
    <location>
        <begin position="9"/>
        <end position="76"/>
    </location>
</feature>
<dbReference type="Gene3D" id="3.30.710.10">
    <property type="entry name" value="Potassium Channel Kv1.1, Chain A"/>
    <property type="match status" value="1"/>
</dbReference>
<dbReference type="EMBL" id="GEZM01003432">
    <property type="protein sequence ID" value="JAV96810.1"/>
    <property type="molecule type" value="Transcribed_RNA"/>
</dbReference>
<organism evidence="2">
    <name type="scientific">Photinus pyralis</name>
    <name type="common">Common eastern firefly</name>
    <name type="synonym">Lampyris pyralis</name>
    <dbReference type="NCBI Taxonomy" id="7054"/>
    <lineage>
        <taxon>Eukaryota</taxon>
        <taxon>Metazoa</taxon>
        <taxon>Ecdysozoa</taxon>
        <taxon>Arthropoda</taxon>
        <taxon>Hexapoda</taxon>
        <taxon>Insecta</taxon>
        <taxon>Pterygota</taxon>
        <taxon>Neoptera</taxon>
        <taxon>Endopterygota</taxon>
        <taxon>Coleoptera</taxon>
        <taxon>Polyphaga</taxon>
        <taxon>Elateriformia</taxon>
        <taxon>Elateroidea</taxon>
        <taxon>Lampyridae</taxon>
        <taxon>Lampyrinae</taxon>
        <taxon>Photinus</taxon>
    </lineage>
</organism>
<dbReference type="InterPro" id="IPR000210">
    <property type="entry name" value="BTB/POZ_dom"/>
</dbReference>
<dbReference type="Pfam" id="PF00651">
    <property type="entry name" value="BTB"/>
    <property type="match status" value="1"/>
</dbReference>
<sequence>MSEENISDDEIILVIEDVSIKCSKKDLIENSDYFKAMFEGNFVESKKNIVRLQGIDLKAMNIILSLLWDRTFLINEEDILSVLQQNSLNYYYLATVLKYGW</sequence>
<accession>A0A1Y1NIU4</accession>
<dbReference type="AlphaFoldDB" id="A0A1Y1NIU4"/>
<dbReference type="PANTHER" id="PTHR46375:SF3">
    <property type="entry name" value="KELCH REPEAT AND BTB DOMAIN-CONTAINING PROTEIN 13"/>
    <property type="match status" value="1"/>
</dbReference>
<reference evidence="2" key="1">
    <citation type="journal article" date="2016" name="Sci. Rep.">
        <title>Molecular characterization of firefly nuptial gifts: a multi-omics approach sheds light on postcopulatory sexual selection.</title>
        <authorList>
            <person name="Al-Wathiqui N."/>
            <person name="Fallon T.R."/>
            <person name="South A."/>
            <person name="Weng J.K."/>
            <person name="Lewis S.M."/>
        </authorList>
    </citation>
    <scope>NUCLEOTIDE SEQUENCE</scope>
</reference>
<dbReference type="PROSITE" id="PS50097">
    <property type="entry name" value="BTB"/>
    <property type="match status" value="1"/>
</dbReference>
<dbReference type="InterPro" id="IPR011333">
    <property type="entry name" value="SKP1/BTB/POZ_sf"/>
</dbReference>
<evidence type="ECO:0000259" key="1">
    <source>
        <dbReference type="PROSITE" id="PS50097"/>
    </source>
</evidence>
<protein>
    <recommendedName>
        <fullName evidence="1">BTB domain-containing protein</fullName>
    </recommendedName>
</protein>
<evidence type="ECO:0000313" key="2">
    <source>
        <dbReference type="EMBL" id="JAV96810.1"/>
    </source>
</evidence>